<protein>
    <recommendedName>
        <fullName evidence="8">Neurexin/syndecan/glycophorin C domain-containing protein</fullName>
    </recommendedName>
</protein>
<evidence type="ECO:0000256" key="2">
    <source>
        <dbReference type="ARBA" id="ARBA00010241"/>
    </source>
</evidence>
<dbReference type="EMBL" id="JBBPFD010000010">
    <property type="protein sequence ID" value="KAK7910176.1"/>
    <property type="molecule type" value="Genomic_DNA"/>
</dbReference>
<feature type="region of interest" description="Disordered" evidence="6">
    <location>
        <begin position="363"/>
        <end position="474"/>
    </location>
</feature>
<keyword evidence="10" id="KW-1185">Reference proteome</keyword>
<sequence>MSAGSILLRRRKDKPSCLIYPSHSDAEQSWFHCFSTENTYFSKDQQPTHQTNKTPAAAAAARGFHHIAKHTGLHRRHKINERLEVDSFFSSFSSSTGRGNFDNDRLAIARQRIPYRLGRVVDEWLLDKGRQLTIFNSQAFIKIGGGGGGGGGSGGEKGRHFQGQISGLYYNGLQVLKLAAEGDPNVQTQGNLRLVGDVPSVLTTDTTSTTPLADMSTTIMETTTTMATTTTRKQRSSPTMRDSVTQNADDLLVASAECPSDDEDLEECEPGNGGELVLPIITVDSLDPPSIATRYPVIPSPPTTYRPFLTLLETTKESLPLPNGRPPCPMDQEDCGEPMEVSGSGEMTESDDEDYYKNAMVTDRTVLPPPPSSANEGGVAAQNPRDRHFTRKIIPNQSSSTPTAPPDQLAKLKPSNNNNIPAGKMNTRDQVLLPPAAHPSSDPGHRRIPGITHPPNFPHVPTPDPTSPERGLPGAVEVQQSSSTTGMVVGIVAAAALCILILLYAMYKYRNRDEGSYQVDQSRNYISNSATQSNGTLVKEKQPSTAKAVTKNKKNKDKEYYV</sequence>
<keyword evidence="4 7" id="KW-1133">Transmembrane helix</keyword>
<comment type="subcellular location">
    <subcellularLocation>
        <location evidence="1">Membrane</location>
        <topology evidence="1">Single-pass type I membrane protein</topology>
    </subcellularLocation>
</comment>
<accession>A0AAW0P059</accession>
<gene>
    <name evidence="9" type="ORF">WMY93_014860</name>
</gene>
<reference evidence="10" key="1">
    <citation type="submission" date="2024-04" db="EMBL/GenBank/DDBJ databases">
        <title>Salinicola lusitanus LLJ914,a marine bacterium isolated from the Okinawa Trough.</title>
        <authorList>
            <person name="Li J."/>
        </authorList>
    </citation>
    <scope>NUCLEOTIDE SEQUENCE [LARGE SCALE GENOMIC DNA]</scope>
</reference>
<evidence type="ECO:0000256" key="1">
    <source>
        <dbReference type="ARBA" id="ARBA00004479"/>
    </source>
</evidence>
<evidence type="ECO:0000256" key="6">
    <source>
        <dbReference type="SAM" id="MobiDB-lite"/>
    </source>
</evidence>
<feature type="compositionally biased region" description="Pro residues" evidence="6">
    <location>
        <begin position="455"/>
        <end position="466"/>
    </location>
</feature>
<comment type="caution">
    <text evidence="9">The sequence shown here is derived from an EMBL/GenBank/DDBJ whole genome shotgun (WGS) entry which is preliminary data.</text>
</comment>
<dbReference type="Pfam" id="PF01034">
    <property type="entry name" value="Syndecan"/>
    <property type="match status" value="1"/>
</dbReference>
<keyword evidence="3 7" id="KW-0812">Transmembrane</keyword>
<keyword evidence="5 7" id="KW-0472">Membrane</keyword>
<evidence type="ECO:0000256" key="7">
    <source>
        <dbReference type="SAM" id="Phobius"/>
    </source>
</evidence>
<feature type="region of interest" description="Disordered" evidence="6">
    <location>
        <begin position="530"/>
        <end position="562"/>
    </location>
</feature>
<dbReference type="GO" id="GO:0016020">
    <property type="term" value="C:membrane"/>
    <property type="evidence" value="ECO:0007669"/>
    <property type="project" value="UniProtKB-SubCell"/>
</dbReference>
<organism evidence="9 10">
    <name type="scientific">Mugilogobius chulae</name>
    <name type="common">yellowstripe goby</name>
    <dbReference type="NCBI Taxonomy" id="88201"/>
    <lineage>
        <taxon>Eukaryota</taxon>
        <taxon>Metazoa</taxon>
        <taxon>Chordata</taxon>
        <taxon>Craniata</taxon>
        <taxon>Vertebrata</taxon>
        <taxon>Euteleostomi</taxon>
        <taxon>Actinopterygii</taxon>
        <taxon>Neopterygii</taxon>
        <taxon>Teleostei</taxon>
        <taxon>Neoteleostei</taxon>
        <taxon>Acanthomorphata</taxon>
        <taxon>Gobiaria</taxon>
        <taxon>Gobiiformes</taxon>
        <taxon>Gobioidei</taxon>
        <taxon>Gobiidae</taxon>
        <taxon>Gobionellinae</taxon>
        <taxon>Mugilogobius</taxon>
    </lineage>
</organism>
<dbReference type="AlphaFoldDB" id="A0AAW0P059"/>
<evidence type="ECO:0000259" key="8">
    <source>
        <dbReference type="SMART" id="SM00294"/>
    </source>
</evidence>
<feature type="transmembrane region" description="Helical" evidence="7">
    <location>
        <begin position="487"/>
        <end position="507"/>
    </location>
</feature>
<feature type="domain" description="Neurexin/syndecan/glycophorin C" evidence="8">
    <location>
        <begin position="506"/>
        <end position="524"/>
    </location>
</feature>
<dbReference type="InterPro" id="IPR027789">
    <property type="entry name" value="Syndecan/Neurexin_dom"/>
</dbReference>
<evidence type="ECO:0000313" key="9">
    <source>
        <dbReference type="EMBL" id="KAK7910176.1"/>
    </source>
</evidence>
<name>A0AAW0P059_9GOBI</name>
<evidence type="ECO:0000256" key="4">
    <source>
        <dbReference type="ARBA" id="ARBA00022989"/>
    </source>
</evidence>
<evidence type="ECO:0000313" key="10">
    <source>
        <dbReference type="Proteomes" id="UP001460270"/>
    </source>
</evidence>
<evidence type="ECO:0000256" key="3">
    <source>
        <dbReference type="ARBA" id="ARBA00022692"/>
    </source>
</evidence>
<dbReference type="Gene3D" id="2.60.120.200">
    <property type="match status" value="1"/>
</dbReference>
<proteinExistence type="inferred from homology"/>
<dbReference type="InterPro" id="IPR003585">
    <property type="entry name" value="Neurexin-like"/>
</dbReference>
<evidence type="ECO:0000256" key="5">
    <source>
        <dbReference type="ARBA" id="ARBA00023136"/>
    </source>
</evidence>
<comment type="similarity">
    <text evidence="2">Belongs to the neurexin family.</text>
</comment>
<dbReference type="SMART" id="SM00294">
    <property type="entry name" value="4.1m"/>
    <property type="match status" value="1"/>
</dbReference>
<dbReference type="Proteomes" id="UP001460270">
    <property type="component" value="Unassembled WGS sequence"/>
</dbReference>